<feature type="region of interest" description="Disordered" evidence="4">
    <location>
        <begin position="7435"/>
        <end position="7471"/>
    </location>
</feature>
<feature type="coiled-coil region" evidence="3">
    <location>
        <begin position="5998"/>
        <end position="6058"/>
    </location>
</feature>
<feature type="compositionally biased region" description="Basic and acidic residues" evidence="4">
    <location>
        <begin position="391"/>
        <end position="401"/>
    </location>
</feature>
<evidence type="ECO:0000313" key="6">
    <source>
        <dbReference type="EMBL" id="KAJ4447064.1"/>
    </source>
</evidence>
<dbReference type="PANTHER" id="PTHR23169:SF23">
    <property type="entry name" value="SHORT STOP, ISOFORM H"/>
    <property type="match status" value="1"/>
</dbReference>
<feature type="compositionally biased region" description="Basic and acidic residues" evidence="4">
    <location>
        <begin position="2208"/>
        <end position="2230"/>
    </location>
</feature>
<dbReference type="SUPFAM" id="SSF46966">
    <property type="entry name" value="Spectrin repeat"/>
    <property type="match status" value="24"/>
</dbReference>
<name>A0ABQ8TMF2_PERAM</name>
<evidence type="ECO:0000256" key="4">
    <source>
        <dbReference type="SAM" id="MobiDB-lite"/>
    </source>
</evidence>
<reference evidence="6 7" key="1">
    <citation type="journal article" date="2022" name="Allergy">
        <title>Genome assembly and annotation of Periplaneta americana reveal a comprehensive cockroach allergen profile.</title>
        <authorList>
            <person name="Wang L."/>
            <person name="Xiong Q."/>
            <person name="Saelim N."/>
            <person name="Wang L."/>
            <person name="Nong W."/>
            <person name="Wan A.T."/>
            <person name="Shi M."/>
            <person name="Liu X."/>
            <person name="Cao Q."/>
            <person name="Hui J.H.L."/>
            <person name="Sookrung N."/>
            <person name="Leung T.F."/>
            <person name="Tungtrongchitr A."/>
            <person name="Tsui S.K.W."/>
        </authorList>
    </citation>
    <scope>NUCLEOTIDE SEQUENCE [LARGE SCALE GENOMIC DNA]</scope>
    <source>
        <strain evidence="6">PWHHKU_190912</strain>
    </source>
</reference>
<dbReference type="Gene3D" id="3.90.1290.10">
    <property type="entry name" value="Plakin repeat"/>
    <property type="match status" value="15"/>
</dbReference>
<dbReference type="SUPFAM" id="SSF75399">
    <property type="entry name" value="Plakin repeat"/>
    <property type="match status" value="20"/>
</dbReference>
<accession>A0ABQ8TMF2</accession>
<feature type="coiled-coil region" evidence="3">
    <location>
        <begin position="5452"/>
        <end position="5479"/>
    </location>
</feature>
<dbReference type="PROSITE" id="PS50878">
    <property type="entry name" value="RT_POL"/>
    <property type="match status" value="1"/>
</dbReference>
<dbReference type="SMART" id="SM00250">
    <property type="entry name" value="PLEC"/>
    <property type="match status" value="37"/>
</dbReference>
<feature type="region of interest" description="Disordered" evidence="4">
    <location>
        <begin position="2073"/>
        <end position="2094"/>
    </location>
</feature>
<evidence type="ECO:0000313" key="7">
    <source>
        <dbReference type="Proteomes" id="UP001148838"/>
    </source>
</evidence>
<feature type="coiled-coil region" evidence="3">
    <location>
        <begin position="5360"/>
        <end position="5394"/>
    </location>
</feature>
<feature type="region of interest" description="Disordered" evidence="4">
    <location>
        <begin position="1063"/>
        <end position="1188"/>
    </location>
</feature>
<dbReference type="SMART" id="SM00150">
    <property type="entry name" value="SPEC"/>
    <property type="match status" value="30"/>
</dbReference>
<feature type="region of interest" description="Disordered" evidence="4">
    <location>
        <begin position="1595"/>
        <end position="1627"/>
    </location>
</feature>
<evidence type="ECO:0000256" key="2">
    <source>
        <dbReference type="ARBA" id="ARBA00022737"/>
    </source>
</evidence>
<organism evidence="6 7">
    <name type="scientific">Periplaneta americana</name>
    <name type="common">American cockroach</name>
    <name type="synonym">Blatta americana</name>
    <dbReference type="NCBI Taxonomy" id="6978"/>
    <lineage>
        <taxon>Eukaryota</taxon>
        <taxon>Metazoa</taxon>
        <taxon>Ecdysozoa</taxon>
        <taxon>Arthropoda</taxon>
        <taxon>Hexapoda</taxon>
        <taxon>Insecta</taxon>
        <taxon>Pterygota</taxon>
        <taxon>Neoptera</taxon>
        <taxon>Polyneoptera</taxon>
        <taxon>Dictyoptera</taxon>
        <taxon>Blattodea</taxon>
        <taxon>Blattoidea</taxon>
        <taxon>Blattidae</taxon>
        <taxon>Blattinae</taxon>
        <taxon>Periplaneta</taxon>
    </lineage>
</organism>
<dbReference type="CDD" id="cd00176">
    <property type="entry name" value="SPEC"/>
    <property type="match status" value="13"/>
</dbReference>
<dbReference type="Pfam" id="PF00078">
    <property type="entry name" value="RVT_1"/>
    <property type="match status" value="1"/>
</dbReference>
<feature type="compositionally biased region" description="Low complexity" evidence="4">
    <location>
        <begin position="4374"/>
        <end position="4397"/>
    </location>
</feature>
<proteinExistence type="predicted"/>
<feature type="region of interest" description="Disordered" evidence="4">
    <location>
        <begin position="391"/>
        <end position="472"/>
    </location>
</feature>
<gene>
    <name evidence="6" type="ORF">ANN_09053</name>
</gene>
<dbReference type="PANTHER" id="PTHR23169">
    <property type="entry name" value="ENVOPLAKIN"/>
    <property type="match status" value="1"/>
</dbReference>
<keyword evidence="7" id="KW-1185">Reference proteome</keyword>
<keyword evidence="2" id="KW-0677">Repeat</keyword>
<feature type="domain" description="Reverse transcriptase" evidence="5">
    <location>
        <begin position="4599"/>
        <end position="4886"/>
    </location>
</feature>
<dbReference type="EMBL" id="JAJSOF020000005">
    <property type="protein sequence ID" value="KAJ4447064.1"/>
    <property type="molecule type" value="Genomic_DNA"/>
</dbReference>
<dbReference type="InterPro" id="IPR001101">
    <property type="entry name" value="Plectin_repeat"/>
</dbReference>
<dbReference type="InterPro" id="IPR043502">
    <property type="entry name" value="DNA/RNA_pol_sf"/>
</dbReference>
<comment type="caution">
    <text evidence="6">The sequence shown here is derived from an EMBL/GenBank/DDBJ whole genome shotgun (WGS) entry which is preliminary data.</text>
</comment>
<feature type="coiled-coil region" evidence="3">
    <location>
        <begin position="3791"/>
        <end position="3839"/>
    </location>
</feature>
<feature type="compositionally biased region" description="Polar residues" evidence="4">
    <location>
        <begin position="428"/>
        <end position="452"/>
    </location>
</feature>
<feature type="compositionally biased region" description="Polar residues" evidence="4">
    <location>
        <begin position="1068"/>
        <end position="1093"/>
    </location>
</feature>
<feature type="compositionally biased region" description="Basic and acidic residues" evidence="4">
    <location>
        <begin position="2258"/>
        <end position="2274"/>
    </location>
</feature>
<dbReference type="InterPro" id="IPR018159">
    <property type="entry name" value="Spectrin/alpha-actinin"/>
</dbReference>
<evidence type="ECO:0000256" key="1">
    <source>
        <dbReference type="ARBA" id="ARBA00022553"/>
    </source>
</evidence>
<feature type="compositionally biased region" description="Basic and acidic residues" evidence="4">
    <location>
        <begin position="1615"/>
        <end position="1627"/>
    </location>
</feature>
<feature type="compositionally biased region" description="Basic and acidic residues" evidence="4">
    <location>
        <begin position="4330"/>
        <end position="4339"/>
    </location>
</feature>
<keyword evidence="3" id="KW-0175">Coiled coil</keyword>
<dbReference type="InterPro" id="IPR000477">
    <property type="entry name" value="RT_dom"/>
</dbReference>
<protein>
    <recommendedName>
        <fullName evidence="5">Reverse transcriptase domain-containing protein</fullName>
    </recommendedName>
</protein>
<dbReference type="Pfam" id="PF00435">
    <property type="entry name" value="Spectrin"/>
    <property type="match status" value="16"/>
</dbReference>
<sequence>MVNGRRVQGRKRYQVIEDIKIYGSYVETKRKAGNRKDWRMLGLQVVLRFILYSLVGQKELENEEQKDKNLTDFSCRLQCNIAELRQLTSNTVLEAAEWFRANKLILNEEKTQKLILALKKEEGSEEKALKLLGIHLDTKLTWDCHIEYISRRLSRVLYLLRGIRDKIPGQYLRSVYFAFFHSILKYGILVWGNSNKLIEVLLIQKKAIRIITQEPSKAHCKPLFIQESILTVVNEYILELLLYIKKNLYGFTSRMDKHEYNTRNKEKLDIPFCRLSKVKSSPNMLGCRMFNMFPQEAQEVSLDIFKVKVKTWLLRNPFYSVQEYFESENQALLVTQMEPRQMRTFRTEFNIFESSMDSAESRTYSSSSHYATQSEFVQHMATSSHHDITDSIKAFDNDPHKNSTSIATVTVTTSSGSPTKKRSKPDSETFNSAAQSRGGTSNYPSAVISTNGEAGLSPTKIRKDSPTKWSGSSMQFSEIRSLKRVHKVEEGIGTDNIIETLGIIHPSTGEILTVGDAISLRILDVRTGRIATSPDGRSPTVSIEEAAARGLVDPALAERLLGPCGIIEEDGQSGRQLSLLEAIQRELFDAERGFVTSVEERVKVTYTSDVDQPKRISIAEAIAKGMVDPETGQFTNPIGGEKITLKEAYARNLIDREPAGEKGKKKPSNAGICLADAISQGLVDDRSGQIVDRNSGDKFPLTDAIKKGVIDSGVREIVDASTDNKLTISQAITSGILDPKQGKYIHGISQEVLPLREARRRQLIVKPLTLKDCCDLQLIDNTGKILSPLHREKLPILECISRGVLDADNAKSITNTKTDDLLTLSEALAEEIILPEGKFQDASTGEICTIPEAVDRGLITSVSVKSIFDIDGFKDPDSNDFVSLNTALAKGAVTTKTGVAMYVVDPKLGKTVTMDQAVKQNLVRPEVLEMLNRKIGIKDKGRELTVLEAVAKYYLDPKTGQVLDPKTRKPLPLDEAVRRRLITPEGAALLGSLLAITVTTQTVTKTIKRYVTITSSGVTTSDIKMTFGEAIRRGLIDEVKQTFRDPDSGRVLSVQEAMNEGLIGYASPDSSPNRSPTRQRTSGTTSPTKSQGGSPIKSRSPGSTSPVKEKSFDRVQPTVKARTSGSTSPIKERSFEHSPVGSPVKGRTPAGSPVKEKPSFDVSISKGRSPSPKKEPSSPGRASPTKRVPQLSTDVLDSSLNQSAVLVNVPSNKLDSADFLNNERQAAAAMEKQVFELPPDGWYLSEAIEQKLFDPVTGLFIIPGTDRLVSFEECVKLEIINPASATVVDPNNGRKISLIRSLDKRVLDATGHYTSGGKKLPMKEAIARNFVILEGRMEHDQSSSRLIQITKITGKPDLVELSDVVSGSPGSPPTFIEIKGSEVDVSLLEPLQVAPGIIYDPATALVIFTESGKADNLLAAVKDGKIEPRMVKVKDPYTGKSLNINEAMRKGIVDKETGDYKDKAGRKIPLAEAAKFGVLAVVGAPLVAATKAVKLIKKALVVDPKTGEEVPIEVAYERGLIDDETLRSYEAATECFVEGTSPEHVVTTKTEIVSTSVVIQDPTTGKEITAEQAVQKGLITSEDLKQLTAAAKEGMERGQVKTLSTTSIPLDDDDRPSAGERTRGRVTTEPKYKVAIGRARSFSQSPEREAKPVVLQKMRKKIVKPCDAVETGMIDKETADILEKPELFKGSDGESLSLAEAVSCNKLDGNKGAILDPQRGDVLTIKEAMDRGILDPSGPPGRLLVPVARSLSIPGLLEQGLIDPEAKKIVHPETGTHLSLREAIVCEIVDPLSKIVEPSSGTKVTLEEAIAKGCIDEDKSLINTPSGSVDLLTAAQNLNVFEKSPSHEGSVKGLPPAGMTFPVALRRGLVDPVTKEILHPITGARLPVEKAIEDDFIMALPYPVSPFSVEVTQALERNLIDGEKGTFKNPKTGEVIPVSEAVESGVLVIKPVPQLVSFEPSGTVTAITETVTSYHTITTKTIELKHGYILIGPDEVKHTQTGEIIPLDEARRRGIVKDESETKEEFTTREIKMSFSDAVAQGYVDLDAGTYTNPATGEIMSISEAIKDGLLDTTTPTQVSEDPSKSPTGKKKKKLNPVDAFDTLYDDKTKKFRDPSSPTKTYTFKEALDKGIIDADAVMYDVVSGKPVTTREAVEKGLIDPRTGRVKDAKTGNSLSVKEAAKMGLLAVVGAPVLAGIAVVDAVKSLKNKADKKTPDKPAKPSSPVKEKISPLKTSPTHSVSPVKEATITPSKKSPSKSPERQKSPTKSPEKEKTPPIITIQTKARTPSPVKDTAAGLKMPLREAIYDGHIEPESCNITIPISDGGEEQMTVQDALDENAVTLKDVVEVFSKAKVGLVEEKTKFKVKVTKHLNAENLANDGVYNLDSDAFTDPLTGEAIRFEDLVLRYDVFDPDSVEVKDLARHPETYITLREALEVPVIDRITGHMVDPRTGKRVPFFEAVKLGWIVEKPTKTKPTKVDGASKKPRPTLSFQEAVDGGLYDPKTGEVQDPKTGNTFNFVDALTHGVLDPVSVSIRNPENDDILPLSEAVEIGIVDLNRGVIVNVETRKEVEFKVAFMQGYVVAGPRKPVSLEAVIKKGLYDPKTGMITDPLTRQSIDVEESVKRGLVDAFVTECKDTRADSFISLDDALSTKLVNPKTGKLRNTANGNLMTLDVALDKELIITNKFSITLIEAIVQEYYSPRTGRVSDPASGDELTVQEAIECGFVDCSSVRVKDSHQDKIVTVKDATATGLLDTQKGVLTYPTPMTLDIAFEKGYILTTRKPWSLQEALAQGCYDPKTGLMIINGDGERITLEEAMKRGEINRDSLTVKDPRSGDIITLGEAIKIGVIDPKLGTATDPTNGAEMHFYDALERGLIVPAKRKFSLPEAVFKGFYDPKSGKFTSPETREKLPTDRAIRRGIIDPASTLVKTNGGKVTTFGNAVEEGLVDSRTGTIAGAGRFGRKLDFQEAFEQGLLIEVRRPMSLSEALLKGVFDEEKGQFLDPSTGDYLTLAEAIEKNLIDSDSVHVKDTRSGFWKKVSLAEAIKLGFVDGETAKVKDFTHGNVEVTISEAFDLGLIIDSKAAVSIQRAIHQGLYDDSTGKFTDPNTGRKITLHEAIRRFIINPQLPCYWEKKSERLLSLVETCRAGIIDRRAGTFREPGANCTISLSDAMELGLIVDIESAGFGLYEAIAMGLYDADSGRFVHPSTGRKLTLSDACKEELINPLTSIVKHSKSSKYFKLPEATENGLIDEERGIYKVPDSKKTLSLKEAKEKGLIVTSKKPLSIEEAVRSGLYRPDTGRFTDPDVGDQLDIAQALIHGLIDANTTALKDPSTGQLKSVNSGIEDGSIDVPRGRVVDPKTKRAYTIDAALERGLLVTVERPITFQQAVRRGSIDFQRGTFKDPRTMRECTLEEAIRYELIDPESAVVKDPQTGRFRTLKKAITDGVIDMNKRAAFDPQTGKVKPLCIIFEQGTVVFLREPLTFDAAIEQGHLNIGTGKFTDPQSKEILTLKETVSLGLIDPDSALIKDSTKKKLVKLPEAFRKGLMDAEKGNVLDSATSRLYSLSAAIDSGLLTTPRRGLSLIEGLQFGLYNPTTGGFTDPFFSTGVIDRRRLRLEEAIESGLIDPSTTVVKDAASGNISSLTDAISVTKIVDAAAGRMLETSTGKSIDLIKALDRGYILTAEARQAVEEKYKHCDETLSKLLSWIGEIEDKLATQDIVQEDADELRNQINIMKQVKDDLDSHSRPVASCLDQVRQVVATGGDVLSSDEVSTLEKNGRSLKSRYERSMDRTDRLLKRLTAARDELSKFRNELSTFCTWLDKARRTLEDKEKSLSNLNKLSSNADSTREFVSDVIAHQADLRFITMSAQKFVDESKEYLSSLNEFRTSLPQRLPHIEPPQDSVVRNEVSTVTAQYRDLLSRANGLSDRLSGVGGRQREYRDALDKARAWLREAEPRANKVLSEPVGAEPKTVEEQLSRAKGLNNEFVAQGRLIDSAKQSVAALMRSLEGEQTPAERAALETPVVELDDKYNQLSEALAEKCRALDTALVQSQGVQDALDSLVQWLNATENQLKSLMRPASLQKERLEEQLREHRLLQSDVDNHRPSVESVAQSAQELVATASNVRLAKKIETKLRDVTSRFDKLQDRTVKRGELLEEVHSALMVFSNATVQFELWYCELLDAVESREIVKLEIVEYGVKIDEIVAKRDSKREEFDDIVRNGKNLVSKKDVTDTVPALEGQWKDLNALLEEKQKLSKARADQLGAYEKLRDQVLEWLAAMETRVVRLEPVAVEIDTLKRQTEELKPLMKEYRDYGNTIDKVNDLGNIYDGLLRGERPESPARRRSSAYSPTKRTSVTASPLRRTSQEARSPSPTKSSSGGFSVQSPVSPGGSSGFSSRRSSQDGFHLEELSPVQQQLTEINNRYGLLGVRLSDRQTELDNIREEVKKHFDNLRNLGQFLDKVQRNLPKETVPHTKEDADKTAKQMKSVVEDMYEKQSLLDSTKSQVNDLLRRKPGALGADTLQDELTDVVSRWKSLHDRCKDRIKFMEDMKDFHDTHDNLSAWLSAKDRMMTVLGPISSDSRMVQSQVQQVQVLREEFRTQQPQLSHLSEVGESVLARLDPDTPDAQRVSARLQSILQRWADLLGRLEERADSLGAAADTSREFDAGLNRLRDALQGISDQLDDLPLDKDPEEQLRKIEIMEKKWEYKCTVHQLFIDFKKAYDSVKREVLYDILIEFGIPKKLVRLIKMCLSETYSRVRIGQFLSDAFPIHCGLKQGDALSPLLFNFALEYAIRKVQDNRQGLELNGLHQLLVYADDVNMLGENTQTIRENTEILLEASKAIGLEVSALKTKYMIMSRDQNIVRNGNIKIGDLSFEKVEKFKYLGATVTNINDTREEIKRRINMGNACYYSVEKLLSSSLLSKNLKVRIYKTVILSVLLYGCETWTLTLREEHRFRVFENKVLRKIFGAKRDEVTGEWRKLHNTELHALYSSPDIIRNIKSRRLRWAGHVARMGESRNAYRVLVGRPEGKRPLGSPRCRWEDNIKMNLREVGYDDRDWINLAQDRDRWRAYVRAAMNLRNLERQLEGQRPLLADAEAAGAQLCEVLSDPASRAEIQAKLAAVGRQYNNLQKKLDHRKAEIEGSLRDGRQFEASCAKTLGWLADELGGMSERLLVSADRDVLQQQVDHHEPVYKDVMSKEHEVIMLLNKGRDMLSRSAHRNSTSSDTRNLQRDLDKIQQQWDRLRKDTVERHTRLQTCMEHCRKYYRAQESFLPWLTQAEDKLETLQPASFKRKDIERQLKELATFRNEVWKRSGEYENHRMLGDTFIAACDIDKEVVKSELTAMKQRWDKLNNDLLERTQSLEDTARRLSDFTENLRDLQHSLQRCEDKLASHDALGGAAKDPKLLERIKARNLSSALYIALREETGGLKKPLQSVRQLAGDLVNEAGEHGVDATHLQDEVDNLADRLDDLQAKLDDRCSELQSAATAVTQFNVSILLEHIGYEKDQVKSLSHDLSDLEHELDAMKPPGRDLKTVRGQLDDTGKLLKKIAKAADDVANTVSAGEHLVDSGFAPDTVATREQVELLRRQLGRLDERAKSREEELDSALGRLESFYQIHSAVTEDIAEASERVRKLKPVGSEVESIRAQQEEFRAFQTSHIEPLSHQVEECNRLGQGLIQSAAGGVNTTSLEKDLEKMNDKWNDLKDRVLHKSFTLYSWMYLHCYKSQVTSLAFQLNERDRKLDVGLLQSGKFQEALDGLAKWLADTEEMVANQKPPSADYKVVKAQLQEQKFLKKMLLDRQNSMSSLFAMGNEVAAGADPVERKGIERQLRELMERFDNLTTGASQRYEDLQQAMAVAKDFQDKLVPLMEWLDRTEKQVKDMELVPTDEEKIQQRIKEHNALHNDILRKKPDFSELTEVASALMSLVGEDEAAGLADKLQDTADRYAALVDASDNVGQLLQQSRAGLRHLVLTYQDLQAWMENMEGRLAKYRLLAVHTDKLLEQMDDLADLTEEIANHQSQVDGTVDSGLELMKHISSDEALQLKDKLDSLQRRFNDLTTRGADLLKHAQEALPLVQQFHNCHNRLVDWMMGAEAQLQCAEPREEDIQRLEQDIQEFRPVLESINLVGPQLCQISPGEGASTIEGLVTRDNRRFDAIAEQIQRKGERIQLSKLRSLEVIGDIDELLDWFREVEGQIREAEPPSSDPDVIRVQLKEHKALNDDISSQKGRVRDVLSTAKKVLRESAQHDDTSTIREKMEDLRETMDTVSGLSSDRLGILEQALPLAEHFHETHAGLVSWLDDMERQVAMLAMPALRPDLIAQQQDRNEMFVQSISEHKPLVEKLNKTGEALIRLCNDEEGGKVQDLLDTDNARYAALRSELRQRQQALEQALQESSQFSDKLEGMLRALGSTADQINSAEPVSAHPPRIRDQMDENAALVEDLDKREEAFKAVKRAADDVISKAGNRADPAVKDIKRKLDRLNSLWNEVQKATNDRGKSLEDALAIAERFWDELHSVMATLRDLQDSLSSQEPPAVEPAAIQQQQVVLQEIRHEIDQTKPEVDQCRQTGQELMNLCGEPDKPEVKKHIEDLDSAWDNITALYAKREENLIDAMEKAMEFHETLQASYRLNLLEFLDTAEDRFAGMGALGSDIDAVKKQIEQLKDFKSDVDPHMVKVEALNRQAQELTERTSADQAAAIKEPLSAVNRRWDELLRGMVERQRQLENALLRLGQFQHALAELLVWIDKTDSTLDELKPVAGDPQVLEVELAKLKVLVNDIQAHQTSVDTLNDAGRQIIESGKGTAEASATQEKLSQLNRRWRDLLAKAADRQHELEDALREAQRFHAEIQDLLSWLGDVDGVIAASKPVGGLPETASEQLERFMEVYNELEQSRPKVETVLQQGQEYLKKSGSGAANNLQHNLRTLKHRWDSVTARASDKKIKLEIALKEATEFHEALQAFVDWLTNAEKILSNLKPVSRVMETILGQIEDHKAFQKDVGVHRETMLNLDKKGTHLKYFSQKQDVILIKNLLISVQHRWERVVSKSAERTRALDHGYKEAREFHDAWSGLMSWLNETEKSLDDLAVEASGVSNDPEKIKARLAKHREFQRALSGKQATYDATMKAGKALKERAPKSDEPALKQMMTELKNKWNSVCSKSVDRQRKLEEALLFSGQFKDAVQALLEWLQKVEKVLAEEGPVHGDLDTVMALVEQHKTFEEDLASRAAQMESVQKTGRELEAKATPADAATIRSQLSELTGLWDKVSSLSRKKSVRLEDALKEAEQLHKAVHMLLEWLSDAEMKLRFAGPLPEDEQETRNQLAEHDKFMREMTEKEREKDDTIALAQRILAKAHPDGATVIKHWITIIQSRWEEVFTWVKQREQRLTEHLRSLRDLEGLLEELLAWLAGLESTLLTLEAEPLPDDLPTLEGLIADHREFMENTSKRQPEVDSVCKSRQQVKPTQPTSQAARDRKLSRPKTPAQGLELNWLHQLLVYADDVNMLGENTQTIRENAEILLEASKVIGLEVNPEKTKYMIMSRDQNIVRNGNIKIGDLSFEEVEKFKYLGATVTNINDTREEIKRRINMGNACYYSVEKLLSSSLLSKNLKVRIYKTVILPVLLYGCETWTLTLREEHRLRVFENKVLRKIFGAKRDEVTGEWRKLHNTELHALYSSPDIIRNIKSRRLRWAGHVARMGESRNAYRVLVGRPEGKRPIGRPRRRWEDNIKMDLREVGYDDRDWINLAQDRDRWRAYVRAAMNLRVP</sequence>
<dbReference type="Proteomes" id="UP001148838">
    <property type="component" value="Unassembled WGS sequence"/>
</dbReference>
<feature type="compositionally biased region" description="Low complexity" evidence="4">
    <location>
        <begin position="403"/>
        <end position="418"/>
    </location>
</feature>
<feature type="compositionally biased region" description="Polar residues" evidence="4">
    <location>
        <begin position="2073"/>
        <end position="2087"/>
    </location>
</feature>
<dbReference type="InterPro" id="IPR035915">
    <property type="entry name" value="Plakin_repeat_sf"/>
</dbReference>
<dbReference type="Gene3D" id="1.20.58.60">
    <property type="match status" value="23"/>
</dbReference>
<dbReference type="Pfam" id="PF00681">
    <property type="entry name" value="Plectin"/>
    <property type="match status" value="1"/>
</dbReference>
<feature type="compositionally biased region" description="Polar residues" evidence="4">
    <location>
        <begin position="7447"/>
        <end position="7461"/>
    </location>
</feature>
<dbReference type="InterPro" id="IPR002017">
    <property type="entry name" value="Spectrin_repeat"/>
</dbReference>
<feature type="region of interest" description="Disordered" evidence="4">
    <location>
        <begin position="4329"/>
        <end position="4403"/>
    </location>
</feature>
<feature type="region of interest" description="Disordered" evidence="4">
    <location>
        <begin position="2208"/>
        <end position="2292"/>
    </location>
</feature>
<evidence type="ECO:0000259" key="5">
    <source>
        <dbReference type="PROSITE" id="PS50878"/>
    </source>
</evidence>
<dbReference type="InterPro" id="IPR043197">
    <property type="entry name" value="Plakin"/>
</dbReference>
<feature type="compositionally biased region" description="Basic and acidic residues" evidence="4">
    <location>
        <begin position="7435"/>
        <end position="7446"/>
    </location>
</feature>
<keyword evidence="1" id="KW-0597">Phosphoprotein</keyword>
<dbReference type="SUPFAM" id="SSF56672">
    <property type="entry name" value="DNA/RNA polymerases"/>
    <property type="match status" value="1"/>
</dbReference>
<evidence type="ECO:0000256" key="3">
    <source>
        <dbReference type="SAM" id="Coils"/>
    </source>
</evidence>